<evidence type="ECO:0000256" key="1">
    <source>
        <dbReference type="SAM" id="MobiDB-lite"/>
    </source>
</evidence>
<evidence type="ECO:0000313" key="3">
    <source>
        <dbReference type="Proteomes" id="UP000275078"/>
    </source>
</evidence>
<sequence>MDELEGYYMINRADKTWLKIFCAGPAADEVTEQNVGCGWQQILNPSPPALHPSGTPTTQPIASTSTDSEITDLSSRVRSMTVEVCHKCNPTQKQPAVVDCFQNGNPSTCTLRKYFSAPEKFHTIFMPNAQGYLVDIDHLKPTTLDTETNYSPKMASMDEAALIANFEKHAKGMHQSAALELYIEMISAPHRLGLAPKNINHFINIHVAAYTLAWSTFRFSICPKLVKRVSDRLSTATGATYRPYNYSPKKNAKQTAPAIVDDNNIDLEMFSELFESLWEDAKEAEQNELWEGAPAEDCLTENMFMTLVAFLVKETPKHINDSGWLGQLGQTGCDPIFARVFVHLLPYMAVKR</sequence>
<organism evidence="2 3">
    <name type="scientific">Ascobolus immersus RN42</name>
    <dbReference type="NCBI Taxonomy" id="1160509"/>
    <lineage>
        <taxon>Eukaryota</taxon>
        <taxon>Fungi</taxon>
        <taxon>Dikarya</taxon>
        <taxon>Ascomycota</taxon>
        <taxon>Pezizomycotina</taxon>
        <taxon>Pezizomycetes</taxon>
        <taxon>Pezizales</taxon>
        <taxon>Ascobolaceae</taxon>
        <taxon>Ascobolus</taxon>
    </lineage>
</organism>
<name>A0A3N4IS84_ASCIM</name>
<gene>
    <name evidence="2" type="ORF">BJ508DRAFT_412825</name>
</gene>
<dbReference type="AlphaFoldDB" id="A0A3N4IS84"/>
<evidence type="ECO:0000313" key="2">
    <source>
        <dbReference type="EMBL" id="RPA84464.1"/>
    </source>
</evidence>
<reference evidence="2 3" key="1">
    <citation type="journal article" date="2018" name="Nat. Ecol. Evol.">
        <title>Pezizomycetes genomes reveal the molecular basis of ectomycorrhizal truffle lifestyle.</title>
        <authorList>
            <person name="Murat C."/>
            <person name="Payen T."/>
            <person name="Noel B."/>
            <person name="Kuo A."/>
            <person name="Morin E."/>
            <person name="Chen J."/>
            <person name="Kohler A."/>
            <person name="Krizsan K."/>
            <person name="Balestrini R."/>
            <person name="Da Silva C."/>
            <person name="Montanini B."/>
            <person name="Hainaut M."/>
            <person name="Levati E."/>
            <person name="Barry K.W."/>
            <person name="Belfiori B."/>
            <person name="Cichocki N."/>
            <person name="Clum A."/>
            <person name="Dockter R.B."/>
            <person name="Fauchery L."/>
            <person name="Guy J."/>
            <person name="Iotti M."/>
            <person name="Le Tacon F."/>
            <person name="Lindquist E.A."/>
            <person name="Lipzen A."/>
            <person name="Malagnac F."/>
            <person name="Mello A."/>
            <person name="Molinier V."/>
            <person name="Miyauchi S."/>
            <person name="Poulain J."/>
            <person name="Riccioni C."/>
            <person name="Rubini A."/>
            <person name="Sitrit Y."/>
            <person name="Splivallo R."/>
            <person name="Traeger S."/>
            <person name="Wang M."/>
            <person name="Zifcakova L."/>
            <person name="Wipf D."/>
            <person name="Zambonelli A."/>
            <person name="Paolocci F."/>
            <person name="Nowrousian M."/>
            <person name="Ottonello S."/>
            <person name="Baldrian P."/>
            <person name="Spatafora J.W."/>
            <person name="Henrissat B."/>
            <person name="Nagy L.G."/>
            <person name="Aury J.M."/>
            <person name="Wincker P."/>
            <person name="Grigoriev I.V."/>
            <person name="Bonfante P."/>
            <person name="Martin F.M."/>
        </authorList>
    </citation>
    <scope>NUCLEOTIDE SEQUENCE [LARGE SCALE GENOMIC DNA]</scope>
    <source>
        <strain evidence="2 3">RN42</strain>
    </source>
</reference>
<feature type="compositionally biased region" description="Polar residues" evidence="1">
    <location>
        <begin position="54"/>
        <end position="67"/>
    </location>
</feature>
<proteinExistence type="predicted"/>
<dbReference type="Proteomes" id="UP000275078">
    <property type="component" value="Unassembled WGS sequence"/>
</dbReference>
<accession>A0A3N4IS84</accession>
<dbReference type="EMBL" id="ML119659">
    <property type="protein sequence ID" value="RPA84464.1"/>
    <property type="molecule type" value="Genomic_DNA"/>
</dbReference>
<feature type="region of interest" description="Disordered" evidence="1">
    <location>
        <begin position="46"/>
        <end position="67"/>
    </location>
</feature>
<keyword evidence="3" id="KW-1185">Reference proteome</keyword>
<protein>
    <submittedName>
        <fullName evidence="2">Uncharacterized protein</fullName>
    </submittedName>
</protein>